<feature type="signal peptide" evidence="2">
    <location>
        <begin position="1"/>
        <end position="21"/>
    </location>
</feature>
<evidence type="ECO:0000313" key="4">
    <source>
        <dbReference type="EMBL" id="EEN62796.1"/>
    </source>
</evidence>
<name>C3YAP8_BRAFL</name>
<feature type="domain" description="VWFC" evidence="3">
    <location>
        <begin position="131"/>
        <end position="203"/>
    </location>
</feature>
<dbReference type="EMBL" id="GG666494">
    <property type="protein sequence ID" value="EEN62796.1"/>
    <property type="molecule type" value="Genomic_DNA"/>
</dbReference>
<dbReference type="STRING" id="7739.C3YAP8"/>
<feature type="chain" id="PRO_5002935391" description="VWFC domain-containing protein" evidence="2">
    <location>
        <begin position="22"/>
        <end position="271"/>
    </location>
</feature>
<accession>C3YAP8</accession>
<dbReference type="Pfam" id="PF23334">
    <property type="entry name" value="VWC2L_2nd"/>
    <property type="match status" value="1"/>
</dbReference>
<dbReference type="AlphaFoldDB" id="C3YAP8"/>
<reference evidence="4" key="1">
    <citation type="journal article" date="2008" name="Nature">
        <title>The amphioxus genome and the evolution of the chordate karyotype.</title>
        <authorList>
            <consortium name="US DOE Joint Genome Institute (JGI-PGF)"/>
            <person name="Putnam N.H."/>
            <person name="Butts T."/>
            <person name="Ferrier D.E.K."/>
            <person name="Furlong R.F."/>
            <person name="Hellsten U."/>
            <person name="Kawashima T."/>
            <person name="Robinson-Rechavi M."/>
            <person name="Shoguchi E."/>
            <person name="Terry A."/>
            <person name="Yu J.-K."/>
            <person name="Benito-Gutierrez E.L."/>
            <person name="Dubchak I."/>
            <person name="Garcia-Fernandez J."/>
            <person name="Gibson-Brown J.J."/>
            <person name="Grigoriev I.V."/>
            <person name="Horton A.C."/>
            <person name="de Jong P.J."/>
            <person name="Jurka J."/>
            <person name="Kapitonov V.V."/>
            <person name="Kohara Y."/>
            <person name="Kuroki Y."/>
            <person name="Lindquist E."/>
            <person name="Lucas S."/>
            <person name="Osoegawa K."/>
            <person name="Pennacchio L.A."/>
            <person name="Salamov A.A."/>
            <person name="Satou Y."/>
            <person name="Sauka-Spengler T."/>
            <person name="Schmutz J."/>
            <person name="Shin-I T."/>
            <person name="Toyoda A."/>
            <person name="Bronner-Fraser M."/>
            <person name="Fujiyama A."/>
            <person name="Holland L.Z."/>
            <person name="Holland P.W.H."/>
            <person name="Satoh N."/>
            <person name="Rokhsar D.S."/>
        </authorList>
    </citation>
    <scope>NUCLEOTIDE SEQUENCE [LARGE SCALE GENOMIC DNA]</scope>
    <source>
        <strain evidence="4">S238N-H82</strain>
        <tissue evidence="4">Testes</tissue>
    </source>
</reference>
<dbReference type="PANTHER" id="PTHR46252:SF3">
    <property type="entry name" value="KIELIN_CHORDIN-LIKE PROTEIN"/>
    <property type="match status" value="1"/>
</dbReference>
<keyword evidence="2" id="KW-0732">Signal</keyword>
<gene>
    <name evidence="4" type="ORF">BRAFLDRAFT_82428</name>
</gene>
<evidence type="ECO:0000256" key="2">
    <source>
        <dbReference type="SAM" id="SignalP"/>
    </source>
</evidence>
<dbReference type="PROSITE" id="PS50184">
    <property type="entry name" value="VWFC_2"/>
    <property type="match status" value="1"/>
</dbReference>
<dbReference type="PANTHER" id="PTHR46252">
    <property type="entry name" value="BRORIN FAMILY MEMBER"/>
    <property type="match status" value="1"/>
</dbReference>
<feature type="region of interest" description="Disordered" evidence="1">
    <location>
        <begin position="248"/>
        <end position="271"/>
    </location>
</feature>
<dbReference type="InterPro" id="IPR042979">
    <property type="entry name" value="VWC2/VWC2L"/>
</dbReference>
<proteinExistence type="predicted"/>
<dbReference type="InParanoid" id="C3YAP8"/>
<organism>
    <name type="scientific">Branchiostoma floridae</name>
    <name type="common">Florida lancelet</name>
    <name type="synonym">Amphioxus</name>
    <dbReference type="NCBI Taxonomy" id="7739"/>
    <lineage>
        <taxon>Eukaryota</taxon>
        <taxon>Metazoa</taxon>
        <taxon>Chordata</taxon>
        <taxon>Cephalochordata</taxon>
        <taxon>Leptocardii</taxon>
        <taxon>Amphioxiformes</taxon>
        <taxon>Branchiostomatidae</taxon>
        <taxon>Branchiostoma</taxon>
    </lineage>
</organism>
<protein>
    <recommendedName>
        <fullName evidence="3">VWFC domain-containing protein</fullName>
    </recommendedName>
</protein>
<evidence type="ECO:0000256" key="1">
    <source>
        <dbReference type="SAM" id="MobiDB-lite"/>
    </source>
</evidence>
<dbReference type="GO" id="GO:0005576">
    <property type="term" value="C:extracellular region"/>
    <property type="evidence" value="ECO:0007669"/>
    <property type="project" value="UniProtKB-SubCell"/>
</dbReference>
<dbReference type="GO" id="GO:0045202">
    <property type="term" value="C:synapse"/>
    <property type="evidence" value="ECO:0007669"/>
    <property type="project" value="UniProtKB-SubCell"/>
</dbReference>
<sequence length="271" mass="28416">MASPAVGVLCAVLLFACQCDAARPYHQFEAVRTGPTHCYHNGVQYGHYETIPGYSDDPCDHCYCDVSGLGAITCGPAGPGCDPAPCFDAVHVPNQCCPICPNGHNCQDVLSGQIIPVGQTVESEAVSSDEAGCMQDGVAYPVGALVPNNDPCKDGCYCHSSGDILCMWAKSHRSCASFLTHPPCVDAVQVHDPTQCCPVMTCPNGPNCRVHPSGQIIPVGVQVEVDGRQCYCSPESAGFQVMCPTSPPTTTTTTTTTTPMTPARPTTSTTT</sequence>
<evidence type="ECO:0000259" key="3">
    <source>
        <dbReference type="PROSITE" id="PS50184"/>
    </source>
</evidence>
<dbReference type="InterPro" id="IPR001007">
    <property type="entry name" value="VWF_dom"/>
</dbReference>